<feature type="region of interest" description="Disordered" evidence="2">
    <location>
        <begin position="630"/>
        <end position="649"/>
    </location>
</feature>
<dbReference type="PANTHER" id="PTHR35213:SF5">
    <property type="entry name" value="RING-TYPE DOMAIN-CONTAINING PROTEIN"/>
    <property type="match status" value="1"/>
</dbReference>
<dbReference type="EMBL" id="FR824192">
    <property type="protein sequence ID" value="CCA22187.1"/>
    <property type="molecule type" value="Genomic_DNA"/>
</dbReference>
<protein>
    <submittedName>
        <fullName evidence="4">Uncharacterized protein AlNc14C147G7410</fullName>
    </submittedName>
</protein>
<sequence length="649" mass="72315">MTVSKCKSHAEYRAMCDEGYCDPNHFETTGVQFQSDPMHNEDVPYGQEGTTNWTQMQPSHFTKHGAMRDNSSVLCLICYNNHANAILVPCHHRFHSDCIHTKLKDGHCPICLTRIQSLHQLIVPQGQILTANLVDDVGCGQTPGNNSSYLIHSSGYGSDTHPTQGDEAVQATEIMRRGKWTREESAYCDRLIDEFKNGNLALVEGTTLRAFLSKLLRCDPMRISKKYTGDQCIGKVYYNLPRLAYSCNLISDSAQIVFRRREHGISLAEIDKARHDLAKLEKAFLERDKLNRQRREKRLRCQYSDETNSPQIFRYTQTQTQIIEPHHPSVSHVNCMDGSHNVPYLSNTNTITNQAQTQNARVHESANKKEDEIDTLHVTEAKSTSLSTSVSAIALASLAQDSLNPPSCISQISSFENLVSLFPRVTSFDNFALLSSGPHIQSGLDITEVFSVSPIDCENTLEKKEVDFASHPMELILTNVHPKRANISMEPQDTTWKPSKSILQLSRVFSTSDCEEQCDDSIMEIPSENATSTRSCEMSRRNESSNPDSGLKKNSPEAASDTTSLEKLSRIASSDFLSRINSADHFTTFGTMKSTSSYGSLTNLVAFGRSCLPRTSSIEDILSLLAPSETSLSTDSGHNDAHERSLVES</sequence>
<evidence type="ECO:0000259" key="3">
    <source>
        <dbReference type="PROSITE" id="PS50089"/>
    </source>
</evidence>
<proteinExistence type="predicted"/>
<dbReference type="InterPro" id="IPR013083">
    <property type="entry name" value="Znf_RING/FYVE/PHD"/>
</dbReference>
<name>F0WLM1_9STRA</name>
<reference evidence="4" key="2">
    <citation type="submission" date="2011-02" db="EMBL/GenBank/DDBJ databases">
        <authorList>
            <person name="MacLean D."/>
        </authorList>
    </citation>
    <scope>NUCLEOTIDE SEQUENCE</scope>
</reference>
<evidence type="ECO:0000256" key="2">
    <source>
        <dbReference type="SAM" id="MobiDB-lite"/>
    </source>
</evidence>
<accession>F0WLM1</accession>
<dbReference type="HOGENOM" id="CLU_437097_0_0_1"/>
<feature type="region of interest" description="Disordered" evidence="2">
    <location>
        <begin position="523"/>
        <end position="565"/>
    </location>
</feature>
<evidence type="ECO:0000313" key="4">
    <source>
        <dbReference type="EMBL" id="CCA22187.1"/>
    </source>
</evidence>
<organism evidence="4">
    <name type="scientific">Albugo laibachii Nc14</name>
    <dbReference type="NCBI Taxonomy" id="890382"/>
    <lineage>
        <taxon>Eukaryota</taxon>
        <taxon>Sar</taxon>
        <taxon>Stramenopiles</taxon>
        <taxon>Oomycota</taxon>
        <taxon>Peronosporomycetes</taxon>
        <taxon>Albuginales</taxon>
        <taxon>Albuginaceae</taxon>
        <taxon>Albugo</taxon>
    </lineage>
</organism>
<dbReference type="GO" id="GO:0008270">
    <property type="term" value="F:zinc ion binding"/>
    <property type="evidence" value="ECO:0007669"/>
    <property type="project" value="UniProtKB-KW"/>
</dbReference>
<keyword evidence="1" id="KW-0862">Zinc</keyword>
<dbReference type="SUPFAM" id="SSF57850">
    <property type="entry name" value="RING/U-box"/>
    <property type="match status" value="1"/>
</dbReference>
<dbReference type="InterPro" id="IPR001841">
    <property type="entry name" value="Znf_RING"/>
</dbReference>
<dbReference type="PROSITE" id="PS50089">
    <property type="entry name" value="ZF_RING_2"/>
    <property type="match status" value="1"/>
</dbReference>
<reference evidence="4" key="1">
    <citation type="journal article" date="2011" name="PLoS Biol.">
        <title>Gene gain and loss during evolution of obligate parasitism in the white rust pathogen of Arabidopsis thaliana.</title>
        <authorList>
            <person name="Kemen E."/>
            <person name="Gardiner A."/>
            <person name="Schultz-Larsen T."/>
            <person name="Kemen A.C."/>
            <person name="Balmuth A.L."/>
            <person name="Robert-Seilaniantz A."/>
            <person name="Bailey K."/>
            <person name="Holub E."/>
            <person name="Studholme D.J."/>
            <person name="Maclean D."/>
            <person name="Jones J.D."/>
        </authorList>
    </citation>
    <scope>NUCLEOTIDE SEQUENCE</scope>
</reference>
<feature type="compositionally biased region" description="Basic and acidic residues" evidence="2">
    <location>
        <begin position="637"/>
        <end position="649"/>
    </location>
</feature>
<dbReference type="SMART" id="SM00184">
    <property type="entry name" value="RING"/>
    <property type="match status" value="1"/>
</dbReference>
<gene>
    <name evidence="4" type="primary">AlNc14C147G7410</name>
    <name evidence="4" type="ORF">ALNC14_083300</name>
</gene>
<keyword evidence="1" id="KW-0863">Zinc-finger</keyword>
<dbReference type="AlphaFoldDB" id="F0WLM1"/>
<dbReference type="Pfam" id="PF13920">
    <property type="entry name" value="zf-C3HC4_3"/>
    <property type="match status" value="1"/>
</dbReference>
<dbReference type="Gene3D" id="3.30.40.10">
    <property type="entry name" value="Zinc/RING finger domain, C3HC4 (zinc finger)"/>
    <property type="match status" value="1"/>
</dbReference>
<keyword evidence="1" id="KW-0479">Metal-binding</keyword>
<feature type="domain" description="RING-type" evidence="3">
    <location>
        <begin position="75"/>
        <end position="111"/>
    </location>
</feature>
<dbReference type="PANTHER" id="PTHR35213">
    <property type="entry name" value="RING-TYPE DOMAIN-CONTAINING PROTEIN-RELATED"/>
    <property type="match status" value="1"/>
</dbReference>
<evidence type="ECO:0000256" key="1">
    <source>
        <dbReference type="PROSITE-ProRule" id="PRU00175"/>
    </source>
</evidence>